<name>A0A9P5BC70_9HYPO</name>
<gene>
    <name evidence="1" type="ORF">FAGAP_5091</name>
</gene>
<dbReference type="AlphaFoldDB" id="A0A9P5BC70"/>
<reference evidence="1" key="1">
    <citation type="submission" date="2020-01" db="EMBL/GenBank/DDBJ databases">
        <title>Identification and distribution of gene clusters putatively required for synthesis of sphingolipid metabolism inhibitors in phylogenetically diverse species of the filamentous fungus Fusarium.</title>
        <authorList>
            <person name="Kim H.-S."/>
            <person name="Busman M."/>
            <person name="Brown D.W."/>
            <person name="Divon H."/>
            <person name="Uhlig S."/>
            <person name="Proctor R.H."/>
        </authorList>
    </citation>
    <scope>NUCLEOTIDE SEQUENCE</scope>
    <source>
        <strain evidence="1">NRRL 31653</strain>
    </source>
</reference>
<keyword evidence="2" id="KW-1185">Reference proteome</keyword>
<organism evidence="1 2">
    <name type="scientific">Fusarium agapanthi</name>
    <dbReference type="NCBI Taxonomy" id="1803897"/>
    <lineage>
        <taxon>Eukaryota</taxon>
        <taxon>Fungi</taxon>
        <taxon>Dikarya</taxon>
        <taxon>Ascomycota</taxon>
        <taxon>Pezizomycotina</taxon>
        <taxon>Sordariomycetes</taxon>
        <taxon>Hypocreomycetidae</taxon>
        <taxon>Hypocreales</taxon>
        <taxon>Nectriaceae</taxon>
        <taxon>Fusarium</taxon>
        <taxon>Fusarium fujikuroi species complex</taxon>
    </lineage>
</organism>
<proteinExistence type="predicted"/>
<sequence length="295" mass="33136">MASNDEDCSFSLKQPEEPAVRLEEGFNKAFRQSKRKIKIDILATYPSTESHMMRVRFKNSTGGTQVGVLKLYDRRYAGRIRQVNDQATAPLLAADTAYLRFVRQGKMGPFSSAVEHIYKTAPVTPRASHSLHNQSYGGVEADRVARFEAATCSNPFKAKRYRASSHMCEFHMLPYDEQWDEFLCVHGLILEHIAGPRLEDWPTPNTAAGTLKAVAQLAVLAMDEMNKLGVLLEKNSNNVIVEGGYDMSADSPEPLIVDFAEAVFKKDLVKIKIKQLDTSKLLATEELHHRMDIAY</sequence>
<dbReference type="OrthoDB" id="5134445at2759"/>
<evidence type="ECO:0000313" key="1">
    <source>
        <dbReference type="EMBL" id="KAF4498752.1"/>
    </source>
</evidence>
<evidence type="ECO:0008006" key="3">
    <source>
        <dbReference type="Google" id="ProtNLM"/>
    </source>
</evidence>
<protein>
    <recommendedName>
        <fullName evidence="3">Protein kinase domain-containing protein</fullName>
    </recommendedName>
</protein>
<accession>A0A9P5BC70</accession>
<evidence type="ECO:0000313" key="2">
    <source>
        <dbReference type="Proteomes" id="UP000737391"/>
    </source>
</evidence>
<comment type="caution">
    <text evidence="1">The sequence shown here is derived from an EMBL/GenBank/DDBJ whole genome shotgun (WGS) entry which is preliminary data.</text>
</comment>
<dbReference type="Proteomes" id="UP000737391">
    <property type="component" value="Unassembled WGS sequence"/>
</dbReference>
<dbReference type="EMBL" id="LUFC02000313">
    <property type="protein sequence ID" value="KAF4498752.1"/>
    <property type="molecule type" value="Genomic_DNA"/>
</dbReference>